<dbReference type="AlphaFoldDB" id="E6PD42"/>
<protein>
    <submittedName>
        <fullName evidence="1">Uncharacterized protein</fullName>
    </submittedName>
</protein>
<sequence>MQCDDFNDVSLTDPRAASLWWGEKCAKRNRLCKHLPPDIIQGKTRVVIIYWNYDQDIAIKRTDGIYNTLDQNPRSDAIWIVPDGSAP</sequence>
<evidence type="ECO:0000313" key="1">
    <source>
        <dbReference type="EMBL" id="CBH74377.1"/>
    </source>
</evidence>
<gene>
    <name evidence="1" type="ORF">CARN1_2264</name>
</gene>
<name>E6PD42_9ZZZZ</name>
<dbReference type="EMBL" id="CABL01000001">
    <property type="protein sequence ID" value="CBH74377.1"/>
    <property type="molecule type" value="Genomic_DNA"/>
</dbReference>
<proteinExistence type="predicted"/>
<accession>E6PD42</accession>
<reference evidence="1" key="1">
    <citation type="submission" date="2009-10" db="EMBL/GenBank/DDBJ databases">
        <title>Diversity of trophic interactions inside an arsenic-rich microbial ecosystem.</title>
        <authorList>
            <person name="Bertin P.N."/>
            <person name="Heinrich-Salmeron A."/>
            <person name="Pelletier E."/>
            <person name="Goulhen-Chollet F."/>
            <person name="Arsene-Ploetze F."/>
            <person name="Gallien S."/>
            <person name="Calteau A."/>
            <person name="Vallenet D."/>
            <person name="Casiot C."/>
            <person name="Chane-Woon-Ming B."/>
            <person name="Giloteaux L."/>
            <person name="Barakat M."/>
            <person name="Bonnefoy V."/>
            <person name="Bruneel O."/>
            <person name="Chandler M."/>
            <person name="Cleiss J."/>
            <person name="Duran R."/>
            <person name="Elbaz-Poulichet F."/>
            <person name="Fonknechten N."/>
            <person name="Lauga B."/>
            <person name="Mornico D."/>
            <person name="Ortet P."/>
            <person name="Schaeffer C."/>
            <person name="Siguier P."/>
            <person name="Alexander Thil Smith A."/>
            <person name="Van Dorsselaer A."/>
            <person name="Weissenbach J."/>
            <person name="Medigue C."/>
            <person name="Le Paslier D."/>
        </authorList>
    </citation>
    <scope>NUCLEOTIDE SEQUENCE</scope>
</reference>
<comment type="caution">
    <text evidence="1">The sequence shown here is derived from an EMBL/GenBank/DDBJ whole genome shotgun (WGS) entry which is preliminary data.</text>
</comment>
<organism evidence="1">
    <name type="scientific">mine drainage metagenome</name>
    <dbReference type="NCBI Taxonomy" id="410659"/>
    <lineage>
        <taxon>unclassified sequences</taxon>
        <taxon>metagenomes</taxon>
        <taxon>ecological metagenomes</taxon>
    </lineage>
</organism>